<evidence type="ECO:0000256" key="2">
    <source>
        <dbReference type="ARBA" id="ARBA00007165"/>
    </source>
</evidence>
<organism evidence="8 9">
    <name type="scientific">Haloactinospora alba</name>
    <dbReference type="NCBI Taxonomy" id="405555"/>
    <lineage>
        <taxon>Bacteria</taxon>
        <taxon>Bacillati</taxon>
        <taxon>Actinomycetota</taxon>
        <taxon>Actinomycetes</taxon>
        <taxon>Streptosporangiales</taxon>
        <taxon>Nocardiopsidaceae</taxon>
        <taxon>Haloactinospora</taxon>
    </lineage>
</organism>
<comment type="caution">
    <text evidence="8">The sequence shown here is derived from an EMBL/GenBank/DDBJ whole genome shotgun (WGS) entry which is preliminary data.</text>
</comment>
<evidence type="ECO:0000256" key="5">
    <source>
        <dbReference type="ARBA" id="ARBA00023136"/>
    </source>
</evidence>
<dbReference type="Pfam" id="PF02104">
    <property type="entry name" value="SURF1"/>
    <property type="match status" value="1"/>
</dbReference>
<feature type="region of interest" description="Disordered" evidence="7">
    <location>
        <begin position="238"/>
        <end position="258"/>
    </location>
</feature>
<accession>A0A543NA99</accession>
<dbReference type="PANTHER" id="PTHR23427">
    <property type="entry name" value="SURFEIT LOCUS PROTEIN"/>
    <property type="match status" value="1"/>
</dbReference>
<comment type="subcellular location">
    <subcellularLocation>
        <location evidence="6">Cell membrane</location>
        <topology evidence="6">Multi-pass membrane protein</topology>
    </subcellularLocation>
    <subcellularLocation>
        <location evidence="1">Membrane</location>
    </subcellularLocation>
</comment>
<dbReference type="GO" id="GO:0005886">
    <property type="term" value="C:plasma membrane"/>
    <property type="evidence" value="ECO:0007669"/>
    <property type="project" value="UniProtKB-SubCell"/>
</dbReference>
<dbReference type="InterPro" id="IPR002994">
    <property type="entry name" value="Surf1/Shy1"/>
</dbReference>
<keyword evidence="3 6" id="KW-0812">Transmembrane</keyword>
<evidence type="ECO:0000256" key="6">
    <source>
        <dbReference type="RuleBase" id="RU363076"/>
    </source>
</evidence>
<reference evidence="8 9" key="1">
    <citation type="submission" date="2019-06" db="EMBL/GenBank/DDBJ databases">
        <title>Sequencing the genomes of 1000 actinobacteria strains.</title>
        <authorList>
            <person name="Klenk H.-P."/>
        </authorList>
    </citation>
    <scope>NUCLEOTIDE SEQUENCE [LARGE SCALE GENOMIC DNA]</scope>
    <source>
        <strain evidence="8 9">DSM 45015</strain>
    </source>
</reference>
<dbReference type="Proteomes" id="UP000317422">
    <property type="component" value="Unassembled WGS sequence"/>
</dbReference>
<evidence type="ECO:0000313" key="8">
    <source>
        <dbReference type="EMBL" id="TQN28743.1"/>
    </source>
</evidence>
<feature type="transmembrane region" description="Helical" evidence="6">
    <location>
        <begin position="212"/>
        <end position="229"/>
    </location>
</feature>
<evidence type="ECO:0000256" key="3">
    <source>
        <dbReference type="ARBA" id="ARBA00022692"/>
    </source>
</evidence>
<dbReference type="PANTHER" id="PTHR23427:SF2">
    <property type="entry name" value="SURFEIT LOCUS PROTEIN 1"/>
    <property type="match status" value="1"/>
</dbReference>
<keyword evidence="4 6" id="KW-1133">Transmembrane helix</keyword>
<dbReference type="OrthoDB" id="9807214at2"/>
<sequence>MLAFHALVLLVVPSFIALGFWQFGRWEDETARADLQQANMNADPVSPESVTGVGDHVAADDQWTAVTATGTYDTDNELLVRNRDGSRGVGMHVLTPLVTGDGTALLVNRGWIEPPPSATEQPDVPPAPEGEVTVTGRLRPHETPRNTGIEERDGLPEGQIMLIDTDRLADELPYPVYGGYAELTEQDPETDPAPEPVEAGEFNTWMNLSYAVQWWVFTGVAVGGWGFLMRRELHDARTLAADSPESGSPEEPSPAGSR</sequence>
<feature type="compositionally biased region" description="Low complexity" evidence="7">
    <location>
        <begin position="240"/>
        <end position="258"/>
    </location>
</feature>
<evidence type="ECO:0000256" key="1">
    <source>
        <dbReference type="ARBA" id="ARBA00004370"/>
    </source>
</evidence>
<comment type="caution">
    <text evidence="6">Lacks conserved residue(s) required for the propagation of feature annotation.</text>
</comment>
<dbReference type="InterPro" id="IPR045214">
    <property type="entry name" value="Surf1/Surf4"/>
</dbReference>
<evidence type="ECO:0000256" key="7">
    <source>
        <dbReference type="SAM" id="MobiDB-lite"/>
    </source>
</evidence>
<keyword evidence="5 6" id="KW-0472">Membrane</keyword>
<keyword evidence="6" id="KW-1003">Cell membrane</keyword>
<gene>
    <name evidence="8" type="ORF">FHX37_4107</name>
</gene>
<dbReference type="AlphaFoldDB" id="A0A543NA99"/>
<comment type="similarity">
    <text evidence="2 6">Belongs to the SURF1 family.</text>
</comment>
<dbReference type="CDD" id="cd06662">
    <property type="entry name" value="SURF1"/>
    <property type="match status" value="1"/>
</dbReference>
<name>A0A543NA99_9ACTN</name>
<dbReference type="EMBL" id="VFQC01000002">
    <property type="protein sequence ID" value="TQN28743.1"/>
    <property type="molecule type" value="Genomic_DNA"/>
</dbReference>
<proteinExistence type="inferred from homology"/>
<evidence type="ECO:0000256" key="4">
    <source>
        <dbReference type="ARBA" id="ARBA00022989"/>
    </source>
</evidence>
<protein>
    <recommendedName>
        <fullName evidence="6">SURF1-like protein</fullName>
    </recommendedName>
</protein>
<evidence type="ECO:0000313" key="9">
    <source>
        <dbReference type="Proteomes" id="UP000317422"/>
    </source>
</evidence>
<keyword evidence="9" id="KW-1185">Reference proteome</keyword>
<dbReference type="PROSITE" id="PS50895">
    <property type="entry name" value="SURF1"/>
    <property type="match status" value="1"/>
</dbReference>